<keyword evidence="3" id="KW-1185">Reference proteome</keyword>
<dbReference type="Proteomes" id="UP000726737">
    <property type="component" value="Unassembled WGS sequence"/>
</dbReference>
<evidence type="ECO:0000256" key="1">
    <source>
        <dbReference type="SAM" id="MobiDB-lite"/>
    </source>
</evidence>
<gene>
    <name evidence="2" type="ORF">BG011_009601</name>
</gene>
<evidence type="ECO:0000313" key="3">
    <source>
        <dbReference type="Proteomes" id="UP000726737"/>
    </source>
</evidence>
<proteinExistence type="predicted"/>
<dbReference type="AlphaFoldDB" id="A0A9P6PL20"/>
<feature type="compositionally biased region" description="Acidic residues" evidence="1">
    <location>
        <begin position="413"/>
        <end position="435"/>
    </location>
</feature>
<evidence type="ECO:0000313" key="2">
    <source>
        <dbReference type="EMBL" id="KAG0249099.1"/>
    </source>
</evidence>
<sequence length="761" mass="86865">MYHFEQTVRKSRDVQPSTALATPSAMQPLDDYLHRTNLKNFRGSGLFHLREQQDPNIKNELFIACDEERMLVYSTNHKWDLLHTITVGCQWLNWRILGRQDKYLAVHEPNHGVISVRNIELGSIISFGPGLESESVYRDATAAISSDGKIMVMYMRRHTGVFTSYWIATGTKLGSYILPVGSLIINGIKFTNNDTQILATFVRGISDHVQGATGLILDAPGMTAVGNTFIPQAGTAQNSHTTGSSTAFYSVHGATLDLVPSHPLPRTICTAHCLLSLTPLKDSQLVTIKKQSSEFTAPSGLHYKFELQGQHSTLGVHILVSISGKEKTPIRRIAIQTPYFGYSGHTIALLRTSRRLVYAANYYIIVWQLPASLDGDLKLEVIRCIKRGLHQMNWKTCVHCELYKVTEKLDEVDDESKDGDVDANEDANEDADVDQDQDHGKVQDQGQDGSDNAMQPCHMERRLYLEEPVRDIFQLVRLFGLSDAVGKMAFLQYVSPHVNSHHDPDYPSDTLMTTICRHWYYFDDKRSLFLPELLSFPSTQWILRPDTVMDSNPLWILLEKAKKEPRFMLSANIIINYCFPRARAEKDLGYLFPVLQCLNALVDPMNFHSNLATHVLKRFAFLPVKYCQYIIEHHIIAHPPEFRWQFWKSDIRPLYQCKDPILQLANDSKHDALNENFTRILCVAPFALLWQYKGDTVYWSDRPSAPPKTTPSWTRMFFAFAWYKCKLVKERRVQCHKFAPEMLDNPAIVALIEYKCAAIIY</sequence>
<name>A0A9P6PL20_9FUNG</name>
<organism evidence="2 3">
    <name type="scientific">Mortierella polycephala</name>
    <dbReference type="NCBI Taxonomy" id="41804"/>
    <lineage>
        <taxon>Eukaryota</taxon>
        <taxon>Fungi</taxon>
        <taxon>Fungi incertae sedis</taxon>
        <taxon>Mucoromycota</taxon>
        <taxon>Mortierellomycotina</taxon>
        <taxon>Mortierellomycetes</taxon>
        <taxon>Mortierellales</taxon>
        <taxon>Mortierellaceae</taxon>
        <taxon>Mortierella</taxon>
    </lineage>
</organism>
<comment type="caution">
    <text evidence="2">The sequence shown here is derived from an EMBL/GenBank/DDBJ whole genome shotgun (WGS) entry which is preliminary data.</text>
</comment>
<protein>
    <submittedName>
        <fullName evidence="2">Uncharacterized protein</fullName>
    </submittedName>
</protein>
<reference evidence="2" key="1">
    <citation type="journal article" date="2020" name="Fungal Divers.">
        <title>Resolving the Mortierellaceae phylogeny through synthesis of multi-gene phylogenetics and phylogenomics.</title>
        <authorList>
            <person name="Vandepol N."/>
            <person name="Liber J."/>
            <person name="Desiro A."/>
            <person name="Na H."/>
            <person name="Kennedy M."/>
            <person name="Barry K."/>
            <person name="Grigoriev I.V."/>
            <person name="Miller A.N."/>
            <person name="O'Donnell K."/>
            <person name="Stajich J.E."/>
            <person name="Bonito G."/>
        </authorList>
    </citation>
    <scope>NUCLEOTIDE SEQUENCE</scope>
    <source>
        <strain evidence="2">KOD948</strain>
    </source>
</reference>
<dbReference type="OrthoDB" id="2433234at2759"/>
<dbReference type="EMBL" id="JAAAJA010000870">
    <property type="protein sequence ID" value="KAG0249099.1"/>
    <property type="molecule type" value="Genomic_DNA"/>
</dbReference>
<accession>A0A9P6PL20</accession>
<feature type="region of interest" description="Disordered" evidence="1">
    <location>
        <begin position="413"/>
        <end position="454"/>
    </location>
</feature>
<feature type="compositionally biased region" description="Polar residues" evidence="1">
    <location>
        <begin position="444"/>
        <end position="453"/>
    </location>
</feature>